<proteinExistence type="predicted"/>
<sequence>MKKGEMNMKKNIFVVDDDDMTTFSIKQALEYYNPTDYVVTCVEDG</sequence>
<dbReference type="AlphaFoldDB" id="X1LES5"/>
<reference evidence="2" key="1">
    <citation type="journal article" date="2014" name="Front. Microbiol.">
        <title>High frequency of phylogenetically diverse reductive dehalogenase-homologous genes in deep subseafloor sedimentary metagenomes.</title>
        <authorList>
            <person name="Kawai M."/>
            <person name="Futagami T."/>
            <person name="Toyoda A."/>
            <person name="Takaki Y."/>
            <person name="Nishi S."/>
            <person name="Hori S."/>
            <person name="Arai W."/>
            <person name="Tsubouchi T."/>
            <person name="Morono Y."/>
            <person name="Uchiyama I."/>
            <person name="Ito T."/>
            <person name="Fujiyama A."/>
            <person name="Inagaki F."/>
            <person name="Takami H."/>
        </authorList>
    </citation>
    <scope>NUCLEOTIDE SEQUENCE</scope>
    <source>
        <strain evidence="2">Expedition CK06-06</strain>
    </source>
</reference>
<feature type="non-terminal residue" evidence="2">
    <location>
        <position position="45"/>
    </location>
</feature>
<protein>
    <recommendedName>
        <fullName evidence="1">Response regulatory domain-containing protein</fullName>
    </recommendedName>
</protein>
<accession>X1LES5</accession>
<dbReference type="PROSITE" id="PS50110">
    <property type="entry name" value="RESPONSE_REGULATORY"/>
    <property type="match status" value="1"/>
</dbReference>
<evidence type="ECO:0000313" key="2">
    <source>
        <dbReference type="EMBL" id="GAI00920.1"/>
    </source>
</evidence>
<name>X1LES5_9ZZZZ</name>
<dbReference type="GO" id="GO:0000160">
    <property type="term" value="P:phosphorelay signal transduction system"/>
    <property type="evidence" value="ECO:0007669"/>
    <property type="project" value="InterPro"/>
</dbReference>
<comment type="caution">
    <text evidence="2">The sequence shown here is derived from an EMBL/GenBank/DDBJ whole genome shotgun (WGS) entry which is preliminary data.</text>
</comment>
<evidence type="ECO:0000259" key="1">
    <source>
        <dbReference type="PROSITE" id="PS50110"/>
    </source>
</evidence>
<gene>
    <name evidence="2" type="ORF">S03H2_71282</name>
</gene>
<dbReference type="EMBL" id="BARU01047645">
    <property type="protein sequence ID" value="GAI00920.1"/>
    <property type="molecule type" value="Genomic_DNA"/>
</dbReference>
<organism evidence="2">
    <name type="scientific">marine sediment metagenome</name>
    <dbReference type="NCBI Taxonomy" id="412755"/>
    <lineage>
        <taxon>unclassified sequences</taxon>
        <taxon>metagenomes</taxon>
        <taxon>ecological metagenomes</taxon>
    </lineage>
</organism>
<dbReference type="InterPro" id="IPR001789">
    <property type="entry name" value="Sig_transdc_resp-reg_receiver"/>
</dbReference>
<feature type="domain" description="Response regulatory" evidence="1">
    <location>
        <begin position="11"/>
        <end position="45"/>
    </location>
</feature>